<dbReference type="InterPro" id="IPR050640">
    <property type="entry name" value="Bact_2-comp_sensor_kinase"/>
</dbReference>
<organism evidence="17 18">
    <name type="scientific">Paenibacillus curdlanolyticus YK9</name>
    <dbReference type="NCBI Taxonomy" id="717606"/>
    <lineage>
        <taxon>Bacteria</taxon>
        <taxon>Bacillati</taxon>
        <taxon>Bacillota</taxon>
        <taxon>Bacilli</taxon>
        <taxon>Bacillales</taxon>
        <taxon>Paenibacillaceae</taxon>
        <taxon>Paenibacillus</taxon>
    </lineage>
</organism>
<keyword evidence="7 14" id="KW-0812">Transmembrane</keyword>
<evidence type="ECO:0000256" key="14">
    <source>
        <dbReference type="SAM" id="Phobius"/>
    </source>
</evidence>
<dbReference type="InterPro" id="IPR010559">
    <property type="entry name" value="Sig_transdc_His_kin_internal"/>
</dbReference>
<protein>
    <recommendedName>
        <fullName evidence="3">histidine kinase</fullName>
        <ecNumber evidence="3">2.7.13.3</ecNumber>
    </recommendedName>
</protein>
<dbReference type="InterPro" id="IPR005467">
    <property type="entry name" value="His_kinase_dom"/>
</dbReference>
<sequence length="587" mass="65685">MTQWFRRSLKRKITILLLVSILVPLVSLGLFAYWIASDLTEEKTKQSGMSILEQMETNLEFIMEDMEHMSIFLIGNKDVQKYLSSSGDEAIKQQTRMIEFLTNLVYSKPYISDITIYPNNDVSPVSNVTIFQSELTDLSGGRLDASSKSTTAWWSPLYNIRTAGGDKRVVSFVRPVRSLSGYRPIGQLVVSLDESVVASMLHSSGLPVDGYVLLLDNDNSVLSGSIDPLPRTLSEALPTLAQMTGKSGSLQGSNGKDQMSVLYLTMPKVGWKLLEAIPSVTYKAQNRYVLALTGIAVGVALLLIVALVIFFVQRLTRPLRMLTDFLKTSDPEQPMKTYPVESMDEVGQLVRSYNRLGGRIERLTEQVKHAEAERTHTDMIALQAQINPHFLYNTLSSVHWMALMNQDHNTAEMVGSLTEFLRFSLNKGAQYCTVEQEFAHARHYANIQAIRYPDQFEMMFMMDPELRGTMMVKLLLQPLIENALIHGIQKKSGKGVISVLASQQGAEMTFAIEDSGIGIEPERLARLVSLLNAPDEPHRDRSPEESYGLRNVHRRLLLHYGADAGLKIESTPGVGTRISFTLPMTEE</sequence>
<dbReference type="OrthoDB" id="9776552at2"/>
<evidence type="ECO:0000256" key="4">
    <source>
        <dbReference type="ARBA" id="ARBA00022475"/>
    </source>
</evidence>
<keyword evidence="4" id="KW-1003">Cell membrane</keyword>
<dbReference type="PROSITE" id="PS50885">
    <property type="entry name" value="HAMP"/>
    <property type="match status" value="1"/>
</dbReference>
<dbReference type="Gene3D" id="3.30.565.10">
    <property type="entry name" value="Histidine kinase-like ATPase, C-terminal domain"/>
    <property type="match status" value="1"/>
</dbReference>
<evidence type="ECO:0000256" key="13">
    <source>
        <dbReference type="ARBA" id="ARBA00023136"/>
    </source>
</evidence>
<evidence type="ECO:0000256" key="9">
    <source>
        <dbReference type="ARBA" id="ARBA00022777"/>
    </source>
</evidence>
<dbReference type="InterPro" id="IPR003660">
    <property type="entry name" value="HAMP_dom"/>
</dbReference>
<keyword evidence="5" id="KW-0597">Phosphoprotein</keyword>
<keyword evidence="18" id="KW-1185">Reference proteome</keyword>
<dbReference type="STRING" id="717606.PaecuDRAFT_0094"/>
<dbReference type="RefSeq" id="WP_006036112.1">
    <property type="nucleotide sequence ID" value="NZ_AEDD01000001.1"/>
</dbReference>
<proteinExistence type="predicted"/>
<evidence type="ECO:0000256" key="6">
    <source>
        <dbReference type="ARBA" id="ARBA00022679"/>
    </source>
</evidence>
<accession>E0I4Q2</accession>
<dbReference type="Pfam" id="PF02743">
    <property type="entry name" value="dCache_1"/>
    <property type="match status" value="1"/>
</dbReference>
<evidence type="ECO:0000256" key="8">
    <source>
        <dbReference type="ARBA" id="ARBA00022741"/>
    </source>
</evidence>
<evidence type="ECO:0000259" key="15">
    <source>
        <dbReference type="PROSITE" id="PS50109"/>
    </source>
</evidence>
<evidence type="ECO:0000256" key="12">
    <source>
        <dbReference type="ARBA" id="ARBA00023012"/>
    </source>
</evidence>
<dbReference type="Gene3D" id="6.10.340.10">
    <property type="match status" value="1"/>
</dbReference>
<dbReference type="Pfam" id="PF06580">
    <property type="entry name" value="His_kinase"/>
    <property type="match status" value="1"/>
</dbReference>
<evidence type="ECO:0000256" key="1">
    <source>
        <dbReference type="ARBA" id="ARBA00000085"/>
    </source>
</evidence>
<dbReference type="SUPFAM" id="SSF55874">
    <property type="entry name" value="ATPase domain of HSP90 chaperone/DNA topoisomerase II/histidine kinase"/>
    <property type="match status" value="1"/>
</dbReference>
<keyword evidence="6" id="KW-0808">Transferase</keyword>
<comment type="catalytic activity">
    <reaction evidence="1">
        <text>ATP + protein L-histidine = ADP + protein N-phospho-L-histidine.</text>
        <dbReference type="EC" id="2.7.13.3"/>
    </reaction>
</comment>
<keyword evidence="12" id="KW-0902">Two-component regulatory system</keyword>
<reference evidence="17 18" key="1">
    <citation type="submission" date="2010-07" db="EMBL/GenBank/DDBJ databases">
        <title>The draft genome of Paenibacillus curdlanolyticus YK9.</title>
        <authorList>
            <consortium name="US DOE Joint Genome Institute (JGI-PGF)"/>
            <person name="Lucas S."/>
            <person name="Copeland A."/>
            <person name="Lapidus A."/>
            <person name="Cheng J.-F."/>
            <person name="Bruce D."/>
            <person name="Goodwin L."/>
            <person name="Pitluck S."/>
            <person name="Land M.L."/>
            <person name="Hauser L."/>
            <person name="Chang Y.-J."/>
            <person name="Jeffries C."/>
            <person name="Anderson I.J."/>
            <person name="Johnson E."/>
            <person name="Loganathan U."/>
            <person name="Mulhopadhyay B."/>
            <person name="Kyrpides N."/>
            <person name="Woyke T.J."/>
        </authorList>
    </citation>
    <scope>NUCLEOTIDE SEQUENCE [LARGE SCALE GENOMIC DNA]</scope>
    <source>
        <strain evidence="17 18">YK9</strain>
    </source>
</reference>
<feature type="transmembrane region" description="Helical" evidence="14">
    <location>
        <begin position="288"/>
        <end position="312"/>
    </location>
</feature>
<dbReference type="InterPro" id="IPR003594">
    <property type="entry name" value="HATPase_dom"/>
</dbReference>
<keyword evidence="11 14" id="KW-1133">Transmembrane helix</keyword>
<comment type="subcellular location">
    <subcellularLocation>
        <location evidence="2">Cell membrane</location>
        <topology evidence="2">Multi-pass membrane protein</topology>
    </subcellularLocation>
</comment>
<keyword evidence="9 17" id="KW-0418">Kinase</keyword>
<evidence type="ECO:0000256" key="7">
    <source>
        <dbReference type="ARBA" id="ARBA00022692"/>
    </source>
</evidence>
<dbReference type="PANTHER" id="PTHR34220">
    <property type="entry name" value="SENSOR HISTIDINE KINASE YPDA"/>
    <property type="match status" value="1"/>
</dbReference>
<dbReference type="EC" id="2.7.13.3" evidence="3"/>
<dbReference type="PROSITE" id="PS50109">
    <property type="entry name" value="HIS_KIN"/>
    <property type="match status" value="1"/>
</dbReference>
<name>E0I4Q2_9BACL</name>
<dbReference type="PANTHER" id="PTHR34220:SF7">
    <property type="entry name" value="SENSOR HISTIDINE KINASE YPDA"/>
    <property type="match status" value="1"/>
</dbReference>
<keyword evidence="13 14" id="KW-0472">Membrane</keyword>
<evidence type="ECO:0000259" key="16">
    <source>
        <dbReference type="PROSITE" id="PS50885"/>
    </source>
</evidence>
<evidence type="ECO:0000256" key="10">
    <source>
        <dbReference type="ARBA" id="ARBA00022840"/>
    </source>
</evidence>
<evidence type="ECO:0000313" key="17">
    <source>
        <dbReference type="EMBL" id="EFM12583.1"/>
    </source>
</evidence>
<keyword evidence="10" id="KW-0067">ATP-binding</keyword>
<dbReference type="GO" id="GO:0000155">
    <property type="term" value="F:phosphorelay sensor kinase activity"/>
    <property type="evidence" value="ECO:0007669"/>
    <property type="project" value="InterPro"/>
</dbReference>
<dbReference type="Proteomes" id="UP000005387">
    <property type="component" value="Unassembled WGS sequence"/>
</dbReference>
<dbReference type="InterPro" id="IPR033479">
    <property type="entry name" value="dCache_1"/>
</dbReference>
<evidence type="ECO:0000256" key="5">
    <source>
        <dbReference type="ARBA" id="ARBA00022553"/>
    </source>
</evidence>
<dbReference type="InterPro" id="IPR036890">
    <property type="entry name" value="HATPase_C_sf"/>
</dbReference>
<dbReference type="GO" id="GO:0005524">
    <property type="term" value="F:ATP binding"/>
    <property type="evidence" value="ECO:0007669"/>
    <property type="project" value="UniProtKB-KW"/>
</dbReference>
<feature type="domain" description="Histidine kinase" evidence="15">
    <location>
        <begin position="475"/>
        <end position="586"/>
    </location>
</feature>
<evidence type="ECO:0000313" key="18">
    <source>
        <dbReference type="Proteomes" id="UP000005387"/>
    </source>
</evidence>
<dbReference type="Pfam" id="PF02518">
    <property type="entry name" value="HATPase_c"/>
    <property type="match status" value="1"/>
</dbReference>
<feature type="transmembrane region" description="Helical" evidence="14">
    <location>
        <begin position="12"/>
        <end position="36"/>
    </location>
</feature>
<evidence type="ECO:0000256" key="3">
    <source>
        <dbReference type="ARBA" id="ARBA00012438"/>
    </source>
</evidence>
<dbReference type="EMBL" id="AEDD01000001">
    <property type="protein sequence ID" value="EFM12583.1"/>
    <property type="molecule type" value="Genomic_DNA"/>
</dbReference>
<dbReference type="SMART" id="SM00387">
    <property type="entry name" value="HATPase_c"/>
    <property type="match status" value="1"/>
</dbReference>
<evidence type="ECO:0000256" key="2">
    <source>
        <dbReference type="ARBA" id="ARBA00004651"/>
    </source>
</evidence>
<feature type="domain" description="HAMP" evidence="16">
    <location>
        <begin position="313"/>
        <end position="365"/>
    </location>
</feature>
<dbReference type="AlphaFoldDB" id="E0I4Q2"/>
<keyword evidence="8" id="KW-0547">Nucleotide-binding</keyword>
<evidence type="ECO:0000256" key="11">
    <source>
        <dbReference type="ARBA" id="ARBA00022989"/>
    </source>
</evidence>
<dbReference type="GO" id="GO:0005886">
    <property type="term" value="C:plasma membrane"/>
    <property type="evidence" value="ECO:0007669"/>
    <property type="project" value="UniProtKB-SubCell"/>
</dbReference>
<gene>
    <name evidence="17" type="ORF">PaecuDRAFT_0094</name>
</gene>
<dbReference type="eggNOG" id="COG2972">
    <property type="taxonomic scope" value="Bacteria"/>
</dbReference>